<sequence>MKVSMVGSSQMNLARMDLGCKEAGLCSFSKNLSFAKISSQKKNSMFWLGQSSVPWSSRSFVPLICKASAFSKVDAVVSEKVSANTSSKADKGLRLYVGLPLDAVSSSNTVNHARAIEAGLKALKLLGVDGVELPIWWGVAEKEAMGQYDWTGYLALAEMVEKMGLKLHVSLCFHASGEARIPLPQWVSQIGESQPDIFFSDRFGQQYKDCLSLSVDELPVLDGKTPTQVYQDFCENFKTAFSSYMGSTITGISIGLGPEGELRYPSHHRPSKDGPHYGAGEFQCSDKNMLSHLKQHAEAVGNPLWGLSGPHDAPKSNEMPVANGFFKEHGGSWETGYGDFFLSWYSGQLISHGNRLLSLASSSFGDVDVTISGKVPLLYTWYHSRSHPAELTAGIYNTVTRDGYEEIVEMFSKNKCKIILPGMDLTDEQQPKDTQSSPESVMKQVISSCKKHGVEISGQNVNISGNPAGFEQIKKNLMGENAVDLFTYQRMGAAFFSPEHFPLFTNLVRSLSKPQVHPDDLPVEEVEPSLSLPGKDRQMQTA</sequence>
<dbReference type="SUPFAM" id="SSF51445">
    <property type="entry name" value="(Trans)glycosidases"/>
    <property type="match status" value="1"/>
</dbReference>
<dbReference type="InterPro" id="IPR017853">
    <property type="entry name" value="GH"/>
</dbReference>
<protein>
    <recommendedName>
        <fullName evidence="4">Beta-amylase</fullName>
        <ecNumber evidence="4">3.2.1.2</ecNumber>
    </recommendedName>
</protein>
<accession>A0AAV1EG41</accession>
<dbReference type="EMBL" id="OX459126">
    <property type="protein sequence ID" value="CAI9118716.1"/>
    <property type="molecule type" value="Genomic_DNA"/>
</dbReference>
<evidence type="ECO:0000256" key="5">
    <source>
        <dbReference type="SAM" id="MobiDB-lite"/>
    </source>
</evidence>
<proteinExistence type="inferred from homology"/>
<dbReference type="PANTHER" id="PTHR31352">
    <property type="entry name" value="BETA-AMYLASE 1, CHLOROPLASTIC"/>
    <property type="match status" value="1"/>
</dbReference>
<dbReference type="GO" id="GO:0000272">
    <property type="term" value="P:polysaccharide catabolic process"/>
    <property type="evidence" value="ECO:0007669"/>
    <property type="project" value="UniProtKB-KW"/>
</dbReference>
<feature type="region of interest" description="Disordered" evidence="5">
    <location>
        <begin position="516"/>
        <end position="542"/>
    </location>
</feature>
<keyword evidence="4" id="KW-0326">Glycosidase</keyword>
<dbReference type="EC" id="3.2.1.2" evidence="4"/>
<evidence type="ECO:0000313" key="7">
    <source>
        <dbReference type="Proteomes" id="UP001161247"/>
    </source>
</evidence>
<comment type="similarity">
    <text evidence="1 4">Belongs to the glycosyl hydrolase 14 family.</text>
</comment>
<dbReference type="PANTHER" id="PTHR31352:SF3">
    <property type="entry name" value="INACTIVE BETA-AMYLASE 9"/>
    <property type="match status" value="1"/>
</dbReference>
<evidence type="ECO:0000256" key="3">
    <source>
        <dbReference type="ARBA" id="ARBA00023326"/>
    </source>
</evidence>
<dbReference type="Proteomes" id="UP001161247">
    <property type="component" value="Chromosome 9"/>
</dbReference>
<dbReference type="Pfam" id="PF01373">
    <property type="entry name" value="Glyco_hydro_14"/>
    <property type="match status" value="1"/>
</dbReference>
<evidence type="ECO:0000313" key="6">
    <source>
        <dbReference type="EMBL" id="CAI9118716.1"/>
    </source>
</evidence>
<evidence type="ECO:0000256" key="4">
    <source>
        <dbReference type="RuleBase" id="RU000509"/>
    </source>
</evidence>
<keyword evidence="4" id="KW-0378">Hydrolase</keyword>
<organism evidence="6 7">
    <name type="scientific">Oldenlandia corymbosa var. corymbosa</name>
    <dbReference type="NCBI Taxonomy" id="529605"/>
    <lineage>
        <taxon>Eukaryota</taxon>
        <taxon>Viridiplantae</taxon>
        <taxon>Streptophyta</taxon>
        <taxon>Embryophyta</taxon>
        <taxon>Tracheophyta</taxon>
        <taxon>Spermatophyta</taxon>
        <taxon>Magnoliopsida</taxon>
        <taxon>eudicotyledons</taxon>
        <taxon>Gunneridae</taxon>
        <taxon>Pentapetalae</taxon>
        <taxon>asterids</taxon>
        <taxon>lamiids</taxon>
        <taxon>Gentianales</taxon>
        <taxon>Rubiaceae</taxon>
        <taxon>Rubioideae</taxon>
        <taxon>Spermacoceae</taxon>
        <taxon>Hedyotis-Oldenlandia complex</taxon>
        <taxon>Oldenlandia</taxon>
    </lineage>
</organism>
<keyword evidence="7" id="KW-1185">Reference proteome</keyword>
<keyword evidence="3 4" id="KW-0624">Polysaccharide degradation</keyword>
<evidence type="ECO:0000256" key="1">
    <source>
        <dbReference type="ARBA" id="ARBA00005652"/>
    </source>
</evidence>
<gene>
    <name evidence="6" type="ORF">OLC1_LOCUS24518</name>
</gene>
<reference evidence="6" key="1">
    <citation type="submission" date="2023-03" db="EMBL/GenBank/DDBJ databases">
        <authorList>
            <person name="Julca I."/>
        </authorList>
    </citation>
    <scope>NUCLEOTIDE SEQUENCE</scope>
</reference>
<dbReference type="InterPro" id="IPR001554">
    <property type="entry name" value="Glyco_hydro_14"/>
</dbReference>
<dbReference type="Gene3D" id="3.20.20.80">
    <property type="entry name" value="Glycosidases"/>
    <property type="match status" value="1"/>
</dbReference>
<dbReference type="GO" id="GO:0016161">
    <property type="term" value="F:beta-amylase activity"/>
    <property type="evidence" value="ECO:0007669"/>
    <property type="project" value="UniProtKB-EC"/>
</dbReference>
<keyword evidence="2 4" id="KW-0119">Carbohydrate metabolism</keyword>
<comment type="catalytic activity">
    <reaction evidence="4">
        <text>Hydrolysis of (1-&gt;4)-alpha-D-glucosidic linkages in polysaccharides so as to remove successive maltose units from the non-reducing ends of the chains.</text>
        <dbReference type="EC" id="3.2.1.2"/>
    </reaction>
</comment>
<dbReference type="AlphaFoldDB" id="A0AAV1EG41"/>
<evidence type="ECO:0000256" key="2">
    <source>
        <dbReference type="ARBA" id="ARBA00023277"/>
    </source>
</evidence>
<dbReference type="PRINTS" id="PR00750">
    <property type="entry name" value="BETAAMYLASE"/>
</dbReference>
<name>A0AAV1EG41_OLDCO</name>